<dbReference type="AlphaFoldDB" id="A0A2U2APH3"/>
<dbReference type="CDD" id="cd00093">
    <property type="entry name" value="HTH_XRE"/>
    <property type="match status" value="1"/>
</dbReference>
<dbReference type="InterPro" id="IPR001387">
    <property type="entry name" value="Cro/C1-type_HTH"/>
</dbReference>
<dbReference type="InterPro" id="IPR049945">
    <property type="entry name" value="AAA_22"/>
</dbReference>
<sequence length="291" mass="33215">MINELKAYMQEHKLSQRQVSAQLDVSPSVVNQYLKGNYPGDIKNLESSIRALLQRVEEKVLDRHTFPYVPTPKSRRALDVIRYAHLENDISLITGAAGLGKTQTLKEYVRQEKNVIFIETEPTYTAKVLLREICIRLNLSEKGSLHDMSQAIIERLKGTGRLIIIDEAEYLPYRALETLRRIHDKAGVGLVLAGLPRLLMNMRGRNSEHAQLYSRVGFHYSMGDRLEKEDIYALAEATLNTDEFNGLLFEKCGANARRLNKLLRGAIRTAEINDRPIDQNIITQFSEMLVH</sequence>
<dbReference type="Pfam" id="PF13401">
    <property type="entry name" value="AAA_22"/>
    <property type="match status" value="1"/>
</dbReference>
<dbReference type="Proteomes" id="UP000244948">
    <property type="component" value="Unassembled WGS sequence"/>
</dbReference>
<dbReference type="PROSITE" id="PS50943">
    <property type="entry name" value="HTH_CROC1"/>
    <property type="match status" value="1"/>
</dbReference>
<dbReference type="Gene3D" id="3.40.50.300">
    <property type="entry name" value="P-loop containing nucleotide triphosphate hydrolases"/>
    <property type="match status" value="1"/>
</dbReference>
<dbReference type="EMBL" id="QEWR01000002">
    <property type="protein sequence ID" value="PWD85114.1"/>
    <property type="molecule type" value="Genomic_DNA"/>
</dbReference>
<dbReference type="PANTHER" id="PTHR35894:SF5">
    <property type="entry name" value="MU-LIKE PROPHAGE FLUMU DNA TRANSPOSITION PROTEIN B"/>
    <property type="match status" value="1"/>
</dbReference>
<dbReference type="InterPro" id="IPR010982">
    <property type="entry name" value="Lambda_DNA-bd_dom_sf"/>
</dbReference>
<dbReference type="SMART" id="SM00530">
    <property type="entry name" value="HTH_XRE"/>
    <property type="match status" value="1"/>
</dbReference>
<protein>
    <submittedName>
        <fullName evidence="2">Transcriptional regulator</fullName>
    </submittedName>
</protein>
<keyword evidence="3" id="KW-1185">Reference proteome</keyword>
<organism evidence="2 3">
    <name type="scientific">Ignatzschineria indica</name>
    <dbReference type="NCBI Taxonomy" id="472583"/>
    <lineage>
        <taxon>Bacteria</taxon>
        <taxon>Pseudomonadati</taxon>
        <taxon>Pseudomonadota</taxon>
        <taxon>Gammaproteobacteria</taxon>
        <taxon>Cardiobacteriales</taxon>
        <taxon>Ignatzschineriaceae</taxon>
        <taxon>Ignatzschineria</taxon>
    </lineage>
</organism>
<dbReference type="SUPFAM" id="SSF52540">
    <property type="entry name" value="P-loop containing nucleoside triphosphate hydrolases"/>
    <property type="match status" value="1"/>
</dbReference>
<accession>A0A2U2APH3</accession>
<reference evidence="2 3" key="1">
    <citation type="journal article" date="2018" name="Genome Announc.">
        <title>Ignatzschineria cameli sp. nov., isolated from necrotic foot tissue of dromedaries (Camelus dromedarius) and associated maggots (Wohlfahrtia species) in Dubai.</title>
        <authorList>
            <person name="Tsang C.C."/>
            <person name="Tang J.Y."/>
            <person name="Fong J.Y."/>
            <person name="Kinne J."/>
            <person name="Lee H.H."/>
            <person name="Joseph M."/>
            <person name="Jose S."/>
            <person name="Schuster R.K."/>
            <person name="Tang Y."/>
            <person name="Sivakumar S."/>
            <person name="Chen J.H."/>
            <person name="Teng J.L."/>
            <person name="Lau S.K."/>
            <person name="Wernery U."/>
            <person name="Woo P.C."/>
        </authorList>
    </citation>
    <scope>NUCLEOTIDE SEQUENCE [LARGE SCALE GENOMIC DNA]</scope>
    <source>
        <strain evidence="2 3">KCTC 22643</strain>
    </source>
</reference>
<dbReference type="PANTHER" id="PTHR35894">
    <property type="entry name" value="GENERAL SECRETION PATHWAY PROTEIN A-RELATED"/>
    <property type="match status" value="1"/>
</dbReference>
<dbReference type="RefSeq" id="WP_109236174.1">
    <property type="nucleotide sequence ID" value="NZ_BMXZ01000001.1"/>
</dbReference>
<proteinExistence type="predicted"/>
<comment type="caution">
    <text evidence="2">The sequence shown here is derived from an EMBL/GenBank/DDBJ whole genome shotgun (WGS) entry which is preliminary data.</text>
</comment>
<dbReference type="GO" id="GO:0016887">
    <property type="term" value="F:ATP hydrolysis activity"/>
    <property type="evidence" value="ECO:0007669"/>
    <property type="project" value="InterPro"/>
</dbReference>
<evidence type="ECO:0000313" key="3">
    <source>
        <dbReference type="Proteomes" id="UP000244948"/>
    </source>
</evidence>
<dbReference type="SUPFAM" id="SSF47413">
    <property type="entry name" value="lambda repressor-like DNA-binding domains"/>
    <property type="match status" value="1"/>
</dbReference>
<evidence type="ECO:0000259" key="1">
    <source>
        <dbReference type="PROSITE" id="PS50943"/>
    </source>
</evidence>
<feature type="domain" description="HTH cro/C1-type" evidence="1">
    <location>
        <begin position="5"/>
        <end position="46"/>
    </location>
</feature>
<dbReference type="Gene3D" id="1.10.260.40">
    <property type="entry name" value="lambda repressor-like DNA-binding domains"/>
    <property type="match status" value="1"/>
</dbReference>
<evidence type="ECO:0000313" key="2">
    <source>
        <dbReference type="EMBL" id="PWD85114.1"/>
    </source>
</evidence>
<dbReference type="InterPro" id="IPR052026">
    <property type="entry name" value="ExeA_AAA_ATPase_DNA-bind"/>
</dbReference>
<name>A0A2U2APH3_9GAMM</name>
<dbReference type="Pfam" id="PF01381">
    <property type="entry name" value="HTH_3"/>
    <property type="match status" value="1"/>
</dbReference>
<gene>
    <name evidence="2" type="ORF">DC082_02880</name>
</gene>
<dbReference type="InterPro" id="IPR027417">
    <property type="entry name" value="P-loop_NTPase"/>
</dbReference>
<dbReference type="GO" id="GO:0003677">
    <property type="term" value="F:DNA binding"/>
    <property type="evidence" value="ECO:0007669"/>
    <property type="project" value="InterPro"/>
</dbReference>